<dbReference type="Proteomes" id="UP001211907">
    <property type="component" value="Unassembled WGS sequence"/>
</dbReference>
<reference evidence="4" key="1">
    <citation type="submission" date="2020-05" db="EMBL/GenBank/DDBJ databases">
        <title>Phylogenomic resolution of chytrid fungi.</title>
        <authorList>
            <person name="Stajich J.E."/>
            <person name="Amses K."/>
            <person name="Simmons R."/>
            <person name="Seto K."/>
            <person name="Myers J."/>
            <person name="Bonds A."/>
            <person name="Quandt C.A."/>
            <person name="Barry K."/>
            <person name="Liu P."/>
            <person name="Grigoriev I."/>
            <person name="Longcore J.E."/>
            <person name="James T.Y."/>
        </authorList>
    </citation>
    <scope>NUCLEOTIDE SEQUENCE</scope>
    <source>
        <strain evidence="4">JEL0513</strain>
    </source>
</reference>
<evidence type="ECO:0000256" key="2">
    <source>
        <dbReference type="ARBA" id="ARBA00022705"/>
    </source>
</evidence>
<protein>
    <submittedName>
        <fullName evidence="4">DNA polymerase delta subunit 2</fullName>
    </submittedName>
</protein>
<evidence type="ECO:0000259" key="3">
    <source>
        <dbReference type="Pfam" id="PF04042"/>
    </source>
</evidence>
<dbReference type="PANTHER" id="PTHR10416">
    <property type="entry name" value="DNA POLYMERASE DELTA SUBUNIT 2"/>
    <property type="match status" value="1"/>
</dbReference>
<keyword evidence="5" id="KW-1185">Reference proteome</keyword>
<feature type="non-terminal residue" evidence="4">
    <location>
        <position position="1"/>
    </location>
</feature>
<dbReference type="Gene3D" id="3.60.21.50">
    <property type="match status" value="1"/>
</dbReference>
<dbReference type="InterPro" id="IPR007185">
    <property type="entry name" value="DNA_pol_a/d/e_bsu"/>
</dbReference>
<dbReference type="GO" id="GO:0043625">
    <property type="term" value="C:delta DNA polymerase complex"/>
    <property type="evidence" value="ECO:0007669"/>
    <property type="project" value="TreeGrafter"/>
</dbReference>
<dbReference type="GO" id="GO:0003677">
    <property type="term" value="F:DNA binding"/>
    <property type="evidence" value="ECO:0007669"/>
    <property type="project" value="InterPro"/>
</dbReference>
<dbReference type="PANTHER" id="PTHR10416:SF0">
    <property type="entry name" value="DNA POLYMERASE DELTA SUBUNIT 2"/>
    <property type="match status" value="1"/>
</dbReference>
<comment type="similarity">
    <text evidence="1">Belongs to the DNA polymerase delta/II small subunit family.</text>
</comment>
<keyword evidence="2" id="KW-0235">DNA replication</keyword>
<accession>A0AAD5SWW0</accession>
<sequence length="168" mass="18077">QTNYTPGSIAKKASSTNSEIYHPQALPTVDNHILTPLCAAIPHVDLMPGELDPSNYALPQRPMPSGLFPIARGFSSFNQVSNPYAVNVPLTDDDSNVNAGYDNDGNDDDNAYRLFLGSSGQNFDDVVKYSLSNGVFGVADRLDVAQRLLSWGHLAPTAPDTLGINIDK</sequence>
<gene>
    <name evidence="4" type="primary">POLD2</name>
    <name evidence="4" type="ORF">HK100_001402</name>
</gene>
<organism evidence="4 5">
    <name type="scientific">Physocladia obscura</name>
    <dbReference type="NCBI Taxonomy" id="109957"/>
    <lineage>
        <taxon>Eukaryota</taxon>
        <taxon>Fungi</taxon>
        <taxon>Fungi incertae sedis</taxon>
        <taxon>Chytridiomycota</taxon>
        <taxon>Chytridiomycota incertae sedis</taxon>
        <taxon>Chytridiomycetes</taxon>
        <taxon>Chytridiales</taxon>
        <taxon>Chytriomycetaceae</taxon>
        <taxon>Physocladia</taxon>
    </lineage>
</organism>
<evidence type="ECO:0000313" key="4">
    <source>
        <dbReference type="EMBL" id="KAJ3115314.1"/>
    </source>
</evidence>
<proteinExistence type="inferred from homology"/>
<dbReference type="InterPro" id="IPR024826">
    <property type="entry name" value="DNA_pol_delta/II_ssu"/>
</dbReference>
<comment type="caution">
    <text evidence="4">The sequence shown here is derived from an EMBL/GenBank/DDBJ whole genome shotgun (WGS) entry which is preliminary data.</text>
</comment>
<evidence type="ECO:0000256" key="1">
    <source>
        <dbReference type="ARBA" id="ARBA00006035"/>
    </source>
</evidence>
<dbReference type="AlphaFoldDB" id="A0AAD5SWW0"/>
<dbReference type="GO" id="GO:0006271">
    <property type="term" value="P:DNA strand elongation involved in DNA replication"/>
    <property type="evidence" value="ECO:0007669"/>
    <property type="project" value="TreeGrafter"/>
</dbReference>
<feature type="domain" description="DNA polymerase alpha/delta/epsilon subunit B" evidence="3">
    <location>
        <begin position="10"/>
        <end position="87"/>
    </location>
</feature>
<dbReference type="Pfam" id="PF04042">
    <property type="entry name" value="DNA_pol_E_B"/>
    <property type="match status" value="1"/>
</dbReference>
<evidence type="ECO:0000313" key="5">
    <source>
        <dbReference type="Proteomes" id="UP001211907"/>
    </source>
</evidence>
<name>A0AAD5SWW0_9FUNG</name>
<dbReference type="EMBL" id="JADGJH010001300">
    <property type="protein sequence ID" value="KAJ3115314.1"/>
    <property type="molecule type" value="Genomic_DNA"/>
</dbReference>